<evidence type="ECO:0000256" key="3">
    <source>
        <dbReference type="SAM" id="MobiDB-lite"/>
    </source>
</evidence>
<feature type="region of interest" description="Disordered" evidence="3">
    <location>
        <begin position="1116"/>
        <end position="1137"/>
    </location>
</feature>
<gene>
    <name evidence="5" type="primary">PLEST004273</name>
    <name evidence="5" type="ORF">PLESTB_000201400</name>
</gene>
<feature type="region of interest" description="Disordered" evidence="3">
    <location>
        <begin position="1992"/>
        <end position="2039"/>
    </location>
</feature>
<feature type="region of interest" description="Disordered" evidence="3">
    <location>
        <begin position="3410"/>
        <end position="3429"/>
    </location>
</feature>
<feature type="compositionally biased region" description="Gly residues" evidence="3">
    <location>
        <begin position="3496"/>
        <end position="3527"/>
    </location>
</feature>
<feature type="region of interest" description="Disordered" evidence="3">
    <location>
        <begin position="1425"/>
        <end position="1485"/>
    </location>
</feature>
<feature type="compositionally biased region" description="Low complexity" evidence="3">
    <location>
        <begin position="3647"/>
        <end position="3671"/>
    </location>
</feature>
<feature type="region of interest" description="Disordered" evidence="3">
    <location>
        <begin position="924"/>
        <end position="959"/>
    </location>
</feature>
<feature type="compositionally biased region" description="Low complexity" evidence="3">
    <location>
        <begin position="450"/>
        <end position="460"/>
    </location>
</feature>
<dbReference type="PANTHER" id="PTHR42755:SF1">
    <property type="entry name" value="3-DEOXY-D-MANNO-OCTULOSONIC ACID TRANSFERASE, MITOCHONDRIAL-RELATED"/>
    <property type="match status" value="1"/>
</dbReference>
<feature type="compositionally biased region" description="Gly residues" evidence="3">
    <location>
        <begin position="3203"/>
        <end position="3212"/>
    </location>
</feature>
<feature type="region of interest" description="Disordered" evidence="3">
    <location>
        <begin position="620"/>
        <end position="716"/>
    </location>
</feature>
<keyword evidence="1" id="KW-0808">Transferase</keyword>
<feature type="region of interest" description="Disordered" evidence="3">
    <location>
        <begin position="1298"/>
        <end position="1317"/>
    </location>
</feature>
<dbReference type="InterPro" id="IPR038107">
    <property type="entry name" value="Glycos_transf_N_sf"/>
</dbReference>
<name>A0A9W6EYI2_9CHLO</name>
<dbReference type="GO" id="GO:0016740">
    <property type="term" value="F:transferase activity"/>
    <property type="evidence" value="ECO:0007669"/>
    <property type="project" value="UniProtKB-KW"/>
</dbReference>
<dbReference type="Gene3D" id="3.40.50.2000">
    <property type="entry name" value="Glycogen Phosphorylase B"/>
    <property type="match status" value="1"/>
</dbReference>
<dbReference type="PANTHER" id="PTHR42755">
    <property type="entry name" value="3-DEOXY-MANNO-OCTULOSONATE CYTIDYLYLTRANSFERASE"/>
    <property type="match status" value="1"/>
</dbReference>
<feature type="compositionally biased region" description="Low complexity" evidence="3">
    <location>
        <begin position="3017"/>
        <end position="3030"/>
    </location>
</feature>
<feature type="region of interest" description="Disordered" evidence="3">
    <location>
        <begin position="2366"/>
        <end position="2508"/>
    </location>
</feature>
<feature type="region of interest" description="Disordered" evidence="3">
    <location>
        <begin position="2134"/>
        <end position="2156"/>
    </location>
</feature>
<feature type="compositionally biased region" description="Low complexity" evidence="3">
    <location>
        <begin position="1455"/>
        <end position="1483"/>
    </location>
</feature>
<dbReference type="Gene3D" id="3.40.50.11720">
    <property type="entry name" value="3-Deoxy-D-manno-octulosonic-acid transferase, N-terminal domain"/>
    <property type="match status" value="1"/>
</dbReference>
<feature type="compositionally biased region" description="Low complexity" evidence="3">
    <location>
        <begin position="3098"/>
        <end position="3134"/>
    </location>
</feature>
<evidence type="ECO:0000313" key="6">
    <source>
        <dbReference type="Proteomes" id="UP001165080"/>
    </source>
</evidence>
<dbReference type="InterPro" id="IPR039901">
    <property type="entry name" value="Kdotransferase"/>
</dbReference>
<dbReference type="EMBL" id="BRXU01000002">
    <property type="protein sequence ID" value="GLC49275.1"/>
    <property type="molecule type" value="Genomic_DNA"/>
</dbReference>
<feature type="compositionally biased region" description="Basic and acidic residues" evidence="3">
    <location>
        <begin position="2567"/>
        <end position="2581"/>
    </location>
</feature>
<comment type="caution">
    <text evidence="5">The sequence shown here is derived from an EMBL/GenBank/DDBJ whole genome shotgun (WGS) entry which is preliminary data.</text>
</comment>
<organism evidence="5 6">
    <name type="scientific">Pleodorina starrii</name>
    <dbReference type="NCBI Taxonomy" id="330485"/>
    <lineage>
        <taxon>Eukaryota</taxon>
        <taxon>Viridiplantae</taxon>
        <taxon>Chlorophyta</taxon>
        <taxon>core chlorophytes</taxon>
        <taxon>Chlorophyceae</taxon>
        <taxon>CS clade</taxon>
        <taxon>Chlamydomonadales</taxon>
        <taxon>Volvocaceae</taxon>
        <taxon>Pleodorina</taxon>
    </lineage>
</organism>
<feature type="active site" description="Proton acceptor" evidence="2">
    <location>
        <position position="63"/>
    </location>
</feature>
<dbReference type="GO" id="GO:0005886">
    <property type="term" value="C:plasma membrane"/>
    <property type="evidence" value="ECO:0007669"/>
    <property type="project" value="TreeGrafter"/>
</dbReference>
<feature type="compositionally biased region" description="Low complexity" evidence="3">
    <location>
        <begin position="798"/>
        <end position="808"/>
    </location>
</feature>
<feature type="compositionally biased region" description="Polar residues" evidence="3">
    <location>
        <begin position="697"/>
        <end position="716"/>
    </location>
</feature>
<feature type="region of interest" description="Disordered" evidence="3">
    <location>
        <begin position="419"/>
        <end position="484"/>
    </location>
</feature>
<feature type="region of interest" description="Disordered" evidence="3">
    <location>
        <begin position="1336"/>
        <end position="1380"/>
    </location>
</feature>
<keyword evidence="6" id="KW-1185">Reference proteome</keyword>
<feature type="compositionally biased region" description="Basic and acidic residues" evidence="3">
    <location>
        <begin position="428"/>
        <end position="437"/>
    </location>
</feature>
<feature type="compositionally biased region" description="Pro residues" evidence="3">
    <location>
        <begin position="3230"/>
        <end position="3239"/>
    </location>
</feature>
<sequence>MENSKVLTYAWGVAKLPGSLMYLTLRLLNKKETLGTALQRLGWSSVERRNGPVLWFNVNGIGETSTVLPVVYRCLQEYNEKVTVLVTTSCLEVYKLLGDSLPQRVLVQLEPLANPITIATFLRKWQPQIGVFLDTPFQRELALMARESGVSLALLNAHMPGEEMLEWHAHRTSREMLKQMLSSYSLIVPRTYVDVGRFRMLGATLGQMPGWSTDLQQASELGACATRLLSQRPKIRRSLLKRLGQRQLWVAANTLPGEEAVVARVHAALRRQHKGLLTLVAPRVTQPAGGRADGGNGLDAYVAAARRLSADRRLQVELLSAAMRAPERLSADVDVLVLDDADALTTLYSLSEIVLVGGSLLPSLEGACSPAAAAVAGCALLMGPHGAEFLGMASDLNHAAVMASEEVAAAVAQTGAAMRGIHPGGFDTPRESRDHGRNATPGAGPWPDRPATGATAPAAMGLGGGAEAHAAADGGAPGSTGPSWQQLVTEAQQPVRTFRPMSAPPTVPEHFQLRPDLEGYALSPFGAVSLESSLQLGSSGPGGFFIAPLSTPGATRSFGAASLASRPCLADGPASAEFATPASAAATAVRTGDAQSRRRAIDRFRWASSREVIGFGYTVESGDESLGSASSTCDSEDDQRDGEAQTSTAPKPSERGPRSASSGTEHAVSVGPTTSDTAASAAAVVPPLPPASPRRTGGSSSASFPDSTSVFGSNAQDACTDGPVAAVRGGADCGDSSAEAVSDDDDFHDAVEAEVAEEDLPQTSPVAPAPRASVSVLAPASIADGDGVEVTVERLTAAKSAPAKPEPSGLQTEAPATQGTLSEASASVEASNTVGACMMEPVAPLADDAGAGAADQGASVLEGAELTSTAVTGDMTVVEAEAEAEPVDKQAAAADVHQVEAEAPPSLGQAPPASRRPQIWIADHPARPNRSAGGCSDGNGDSCRPAGTSGDGGSLSSYEELPTLRGTHQGHLIICRDGDVQAEDETASWASPRLGFRAARHPTVSDPGLSPASSQPRWEDFAAGPRGLDFQWPPAVTGASRSEDGMDLAPAIDGTAAATTSPVSDGPCGRRPSHEIARATPVPAEMLHRSLGALDESALCETFASDVSMAALMEDSPNEEREDAMLPPGAPSPPSIATAAREASGVWAEGSQPNFSRDSLDHYLAGINQQAMMTTTSGYSRGRAARGPAAMTRLSGRAPLAVDSIVNLVGLADMADAAEEKDDADTAAAGEEGGDAPAAGGVSSGSGGSSSDGQDGGPMLPLPPSVDTEVVKEAGEGSGEPSPTVVSAANALPGVQEMPDEALTGSSPTSVATLAGGSSARESSAAAAAAAPAGFARGGGGRGATADGHTPCTAESPKSDFEFGGSVPDDAGSGSPTLLATASIHNGSGANLQAYVAADGSEAGSQQPETLAPLAAPAQATLALRPNSRTSSPSSTHSWSDAPATSSPPPPPVLPLTQPAASRYMASRQQSPSQPSARSSASSNPYELGSCFAGQTSFKWLPDGAFASAAAAAAVATPASAAPSSPRTRSPASESGGAGAGSPAEFPAVPQQPSGWAAARGTSLSSAASAASIGSRNSSGFYQVASIGSWLDHFGSMLPQPSLGLQRSQAQHDPMVWFSQQLASHREAGCGCGSGSAAPAAAALHGVAPGLRAPMHSPLGALDEDRYLGINPQALASVSTTLFPTAHAAVSYRAPMPLHAGAIPASPRAAQSRLATATAAPSSPLRSSSSISSAQVTAAFTMGKSQHSSGGVGSSVSLQTYPLHAGPAGPAATATSPVHAPDAAAAVAASAAPHTARDELSVLLNSPRSPVSPVRVSRVVSPAMERRAAAAVGPMASPARPFPATGLPPPRSPAAGYASPPPPSPSRWSHAREGSGTAAPDSPETEAWPLPMAPLPSINTPRRELQRRLSAPVRRASPPSWPPPLQNTHSVVPGAVPIWRLEGGAVEQVAAGAVNSTRAPVLPLMPSPGGRATTAAAAGPGAAVVDGLLLLRRPDSPHTSDSSSCPNTPTSRAADTATSPFRGPKGAALRSPIAQLPPPVKGLSMDGQVDDKFEASFEAAVRAGPARSPARSVVGGAGSVHVSPYSSPYRSPFAAMMASSVTAATAAAAAAAAGSCSPRPGPAFRSLFLEEEEEELAAQALGEGEPEAEEDQMPLSPRASSHNVLFSMQEPREDEMPSAAALGLSRNAVFSGLTRGAVPGPVFKSPPPARPQLHPLLPPAASATAALPSVFALASHLSPPARCQRLPPGALGSGATGAVPAATAVMPPAATVVPAFGSRLDIPDSQRTSPIEPDPLGFSTDEPISPSSGIALLPDVSALRPNSATAAAMAAAASMAAAAAAAASGGRGGVSALRSVLDSAPTFSRIPSLTVSSDSEEGDGSAAASPAARHFPHLSDGAASRQPRITLSGGPLVVPEVAEGAMGGGSHPLPKSHLSQASGPRREDEEDEEESDLEEEASMELPPPLSYMAANTDGASGAADETPRHIPQGPARSGEGSPRASCSSLASMSNNNNLASGADESGSVAGSVGGGAGGAGLRYSMAGSGGTACHGSAGSLASAAAATAAADRGESPPRSPAERTRCPRSSCPSASPIKQRLHSAQSSPVPRSFLIDATGSPPLPYTTTTQLHSGGGRWPMPQSPSSPPLRSPQAGTSLAAAAAQADPLSPPATYMSPRAADPRASPIKVMTAMKRTPADVPGPAADGGAPRLLHPPSPNGGGGAATAPFSSNAASSMAYAILGPSAVGGGVISLNDRLPAGGVAPIFSGMAPLRTQAAPGGASASPAGVPAAAGSPLPAASPRHRGAAAAPWQPWPTAYAAGGDGAGDDDDEPLLATRASAPADFTALSGRGLPPTPRSGRRDTNPLLGPFGGATGGRSNSISQAHDLHAQRNQQQQAWDRARAESRTASAAGTPRSARALFAGGGSLQLPAPFSSASGGGVFMTDVCVSPVEAPRSPRVGMSPVRPPVFALDAAAAVAGGPASAEEESWLQQQDQLLRQAASGQGGTPRSARVLFPPASPRQQQQQQGAAAAEPPSPSWSHVSRRLFPEGGAAAAAAASPAGTATPERRPVDELDEFLANMTVQVASPVSPQPRLPPPASPRLLSPGAAASAAAGSSASRGAGRRSAAPSRHPSSPLLQTARKTSASGEQQQQQDTLLRLSSQRIVPSPGPGPARDASSTIQPLHGGTVTFRSPGAPPAQPLWGQGLTGNAGAGGSRNSSSGAGGQRPQAMPALPPLPPLPPLRGQVSGLPSVISPVSPRLAGSAAGALPMGWPFPAQPAGAGDAAPFGLAYTAPGGGGSSSGARDTAAYPNAASSVDMVRRLLFRQSAPELSHAVPNMQMPVPAGPTAGVPVVGVSAPAPAVVPSPPAAAGSIPLPSVPSTAEQAALVALESQFKAAEQEAADLPIETRVVTPTSLPPASNTTATTSSYSFRPSMGNDGLASGLLAGSGFAMGDGAALAAAASAAAQGGGRPSTAPDRQVAPPSPRAPAAGVASFALGPGGAQPSGGLGPGGGSRAGSAGTRGDGGGSGVDRLEVKPAAAAPSVPAAAGGAGGAQMGSNAASVAAQAHGQAGAGSCSSTDAGFKQTAATGAVATAAAGAAEPVGPIMRPVSGPFAASAAADAAGGSEQRPQELSRAAGTGGSRQHAGPRHSAAPASGAAQRSARAYGLAAAGATPPQSRNARTRGAAVRAGSIDSPPGSIGGAPGAEPFIAPCARYAGQFLIPAAQITSDPRMGPAVWLVSNEDELAAALSRLLFDSIERQSRGRAAAQGAAKLASSLVTTVWSVLEDVVIAPALQQYISAGDARATR</sequence>
<evidence type="ECO:0000259" key="4">
    <source>
        <dbReference type="Pfam" id="PF04413"/>
    </source>
</evidence>
<feature type="compositionally biased region" description="Low complexity" evidence="3">
    <location>
        <begin position="1226"/>
        <end position="1241"/>
    </location>
</feature>
<feature type="compositionally biased region" description="Gly residues" evidence="3">
    <location>
        <begin position="1242"/>
        <end position="1256"/>
    </location>
</feature>
<feature type="compositionally biased region" description="Low complexity" evidence="3">
    <location>
        <begin position="2694"/>
        <end position="2706"/>
    </location>
</feature>
<dbReference type="Pfam" id="PF04413">
    <property type="entry name" value="Glycos_transf_N"/>
    <property type="match status" value="1"/>
</dbReference>
<feature type="compositionally biased region" description="Acidic residues" evidence="3">
    <location>
        <begin position="2444"/>
        <end position="2458"/>
    </location>
</feature>
<feature type="region of interest" description="Disordered" evidence="3">
    <location>
        <begin position="1831"/>
        <end position="1928"/>
    </location>
</feature>
<feature type="compositionally biased region" description="Low complexity" evidence="3">
    <location>
        <begin position="1518"/>
        <end position="1545"/>
    </location>
</feature>
<feature type="compositionally biased region" description="Polar residues" evidence="3">
    <location>
        <begin position="3138"/>
        <end position="3162"/>
    </location>
</feature>
<feature type="region of interest" description="Disordered" evidence="3">
    <location>
        <begin position="2772"/>
        <end position="2912"/>
    </location>
</feature>
<feature type="compositionally biased region" description="Polar residues" evidence="3">
    <location>
        <begin position="1999"/>
        <end position="2019"/>
    </location>
</feature>
<feature type="compositionally biased region" description="Pro residues" evidence="3">
    <location>
        <begin position="2637"/>
        <end position="2646"/>
    </location>
</feature>
<dbReference type="InterPro" id="IPR007507">
    <property type="entry name" value="Glycos_transf_N"/>
</dbReference>
<dbReference type="Proteomes" id="UP001165080">
    <property type="component" value="Unassembled WGS sequence"/>
</dbReference>
<feature type="compositionally biased region" description="Low complexity" evidence="3">
    <location>
        <begin position="672"/>
        <end position="685"/>
    </location>
</feature>
<feature type="compositionally biased region" description="Low complexity" evidence="3">
    <location>
        <begin position="2773"/>
        <end position="2817"/>
    </location>
</feature>
<dbReference type="OrthoDB" id="308383at2759"/>
<feature type="compositionally biased region" description="Low complexity" evidence="3">
    <location>
        <begin position="2583"/>
        <end position="2592"/>
    </location>
</feature>
<evidence type="ECO:0000256" key="1">
    <source>
        <dbReference type="ARBA" id="ARBA00022679"/>
    </source>
</evidence>
<feature type="region of interest" description="Disordered" evidence="3">
    <location>
        <begin position="3616"/>
        <end position="3697"/>
    </location>
</feature>
<feature type="domain" description="3-deoxy-D-manno-octulosonic-acid transferase N-terminal" evidence="4">
    <location>
        <begin position="39"/>
        <end position="204"/>
    </location>
</feature>
<feature type="compositionally biased region" description="Polar residues" evidence="3">
    <location>
        <begin position="809"/>
        <end position="827"/>
    </location>
</feature>
<feature type="compositionally biased region" description="Low complexity" evidence="3">
    <location>
        <begin position="1425"/>
        <end position="1445"/>
    </location>
</feature>
<feature type="compositionally biased region" description="Low complexity" evidence="3">
    <location>
        <begin position="2647"/>
        <end position="2663"/>
    </location>
</feature>
<feature type="region of interest" description="Disordered" evidence="3">
    <location>
        <begin position="1219"/>
        <end position="1266"/>
    </location>
</feature>
<feature type="region of interest" description="Disordered" evidence="3">
    <location>
        <begin position="2996"/>
        <end position="3040"/>
    </location>
</feature>
<feature type="compositionally biased region" description="Pro residues" evidence="3">
    <location>
        <begin position="3087"/>
        <end position="3097"/>
    </location>
</feature>
<dbReference type="GO" id="GO:0009245">
    <property type="term" value="P:lipid A biosynthetic process"/>
    <property type="evidence" value="ECO:0007669"/>
    <property type="project" value="TreeGrafter"/>
</dbReference>
<reference evidence="5 6" key="1">
    <citation type="journal article" date="2023" name="Commun. Biol.">
        <title>Reorganization of the ancestral sex-determining regions during the evolution of trioecy in Pleodorina starrii.</title>
        <authorList>
            <person name="Takahashi K."/>
            <person name="Suzuki S."/>
            <person name="Kawai-Toyooka H."/>
            <person name="Yamamoto K."/>
            <person name="Hamaji T."/>
            <person name="Ootsuki R."/>
            <person name="Yamaguchi H."/>
            <person name="Kawachi M."/>
            <person name="Higashiyama T."/>
            <person name="Nozaki H."/>
        </authorList>
    </citation>
    <scope>NUCLEOTIDE SEQUENCE [LARGE SCALE GENOMIC DNA]</scope>
    <source>
        <strain evidence="5 6">NIES-4479</strain>
    </source>
</reference>
<feature type="region of interest" description="Disordered" evidence="3">
    <location>
        <begin position="2563"/>
        <end position="2681"/>
    </location>
</feature>
<feature type="region of interest" description="Disordered" evidence="3">
    <location>
        <begin position="798"/>
        <end position="827"/>
    </location>
</feature>
<feature type="region of interest" description="Disordered" evidence="3">
    <location>
        <begin position="2694"/>
        <end position="2723"/>
    </location>
</feature>
<feature type="region of interest" description="Disordered" evidence="3">
    <location>
        <begin position="1518"/>
        <end position="1557"/>
    </location>
</feature>
<feature type="compositionally biased region" description="Low complexity" evidence="3">
    <location>
        <begin position="3410"/>
        <end position="3428"/>
    </location>
</feature>
<feature type="region of interest" description="Disordered" evidence="3">
    <location>
        <begin position="3465"/>
        <end position="3530"/>
    </location>
</feature>
<evidence type="ECO:0000256" key="2">
    <source>
        <dbReference type="PIRSR" id="PIRSR639901-1"/>
    </source>
</evidence>
<proteinExistence type="predicted"/>
<feature type="region of interest" description="Disordered" evidence="3">
    <location>
        <begin position="3084"/>
        <end position="3242"/>
    </location>
</feature>
<accession>A0A9W6EYI2</accession>
<evidence type="ECO:0000313" key="5">
    <source>
        <dbReference type="EMBL" id="GLC49275.1"/>
    </source>
</evidence>
<protein>
    <recommendedName>
        <fullName evidence="4">3-deoxy-D-manno-octulosonic-acid transferase N-terminal domain-containing protein</fullName>
    </recommendedName>
</protein>